<dbReference type="GO" id="GO:0046854">
    <property type="term" value="P:phosphatidylinositol phosphate biosynthetic process"/>
    <property type="evidence" value="ECO:0007669"/>
    <property type="project" value="InterPro"/>
</dbReference>
<evidence type="ECO:0000256" key="1">
    <source>
        <dbReference type="ARBA" id="ARBA00009759"/>
    </source>
</evidence>
<feature type="binding site" evidence="4">
    <location>
        <position position="90"/>
    </location>
    <ligand>
        <name>Mg(2+)</name>
        <dbReference type="ChEBI" id="CHEBI:18420"/>
        <label>2</label>
    </ligand>
</feature>
<gene>
    <name evidence="5" type="primary">suhB_1</name>
    <name evidence="6" type="ORF">A8135_10985</name>
    <name evidence="5" type="ORF">Ljam_0515</name>
</gene>
<dbReference type="Gene3D" id="3.40.190.80">
    <property type="match status" value="1"/>
</dbReference>
<reference evidence="6 8" key="2">
    <citation type="submission" date="2016-05" db="EMBL/GenBank/DDBJ databases">
        <authorList>
            <person name="Prochazka B."/>
            <person name="Indra A."/>
            <person name="Hasenberger P."/>
            <person name="Blaschitz M."/>
            <person name="Wagner L."/>
            <person name="Wewalka G."/>
            <person name="Sorschag S."/>
            <person name="Schmid D."/>
            <person name="Ruppitsch W."/>
        </authorList>
    </citation>
    <scope>NUCLEOTIDE SEQUENCE [LARGE SCALE GENOMIC DNA]</scope>
    <source>
        <strain evidence="6 8">974010_12</strain>
    </source>
</reference>
<dbReference type="EMBL" id="LYOZ01000006">
    <property type="protein sequence ID" value="OCH98818.1"/>
    <property type="molecule type" value="Genomic_DNA"/>
</dbReference>
<feature type="binding site" evidence="4">
    <location>
        <position position="87"/>
    </location>
    <ligand>
        <name>Mg(2+)</name>
        <dbReference type="ChEBI" id="CHEBI:18420"/>
        <label>1</label>
        <note>catalytic</note>
    </ligand>
</feature>
<dbReference type="PROSITE" id="PS00630">
    <property type="entry name" value="IMP_2"/>
    <property type="match status" value="1"/>
</dbReference>
<dbReference type="SUPFAM" id="SSF56655">
    <property type="entry name" value="Carbohydrate phosphatase"/>
    <property type="match status" value="1"/>
</dbReference>
<dbReference type="PRINTS" id="PR00377">
    <property type="entry name" value="IMPHPHTASES"/>
</dbReference>
<evidence type="ECO:0000313" key="5">
    <source>
        <dbReference type="EMBL" id="KTD11321.1"/>
    </source>
</evidence>
<dbReference type="InterPro" id="IPR000760">
    <property type="entry name" value="Inositol_monophosphatase-like"/>
</dbReference>
<dbReference type="Proteomes" id="UP000054715">
    <property type="component" value="Unassembled WGS sequence"/>
</dbReference>
<name>A0A0W0UV12_9GAMM</name>
<dbReference type="STRING" id="455.Ljam_0515"/>
<dbReference type="AlphaFoldDB" id="A0A0W0UV12"/>
<proteinExistence type="inferred from homology"/>
<accession>A0A0W0UV12</accession>
<comment type="caution">
    <text evidence="5">The sequence shown here is derived from an EMBL/GenBank/DDBJ whole genome shotgun (WGS) entry which is preliminary data.</text>
</comment>
<evidence type="ECO:0000313" key="8">
    <source>
        <dbReference type="Proteomes" id="UP000093336"/>
    </source>
</evidence>
<protein>
    <submittedName>
        <fullName evidence="5">Inositol-1-monophosphatase</fullName>
    </submittedName>
</protein>
<dbReference type="Pfam" id="PF00459">
    <property type="entry name" value="Inositol_P"/>
    <property type="match status" value="1"/>
</dbReference>
<dbReference type="OrthoDB" id="9785695at2"/>
<feature type="binding site" evidence="4">
    <location>
        <position position="89"/>
    </location>
    <ligand>
        <name>Mg(2+)</name>
        <dbReference type="ChEBI" id="CHEBI:18420"/>
        <label>1</label>
        <note>catalytic</note>
    </ligand>
</feature>
<comment type="cofactor">
    <cofactor evidence="4">
        <name>Mg(2+)</name>
        <dbReference type="ChEBI" id="CHEBI:18420"/>
    </cofactor>
</comment>
<sequence length="270" mass="30265">MNSLEKELEFAITLVREAGLLVQTIRTQGYAVYDKGKHLGLVTDADKAASQFLFNNLRNAFPADLVISEEEPIPLNQQSKNRIWFVDPIDGTADFVAGSAQWSIMLGLSIHHEAWLGVVYQPDTDELYYAIRNQGAFYTTRNETLNLRVRAISNTSQATLIQSRTHWSTKVDEIAKQLGITDIYKYGSLGLKFGKIAKGEADLYFNFSGHCHLWDLCGPEVILQEAGGKLLFVGTNKLHYKAGETRVKYRFLAAARGLANKVYSVLIKDK</sequence>
<dbReference type="Proteomes" id="UP000093336">
    <property type="component" value="Unassembled WGS sequence"/>
</dbReference>
<dbReference type="PATRIC" id="fig|455.5.peg.547"/>
<dbReference type="RefSeq" id="WP_058448570.1">
    <property type="nucleotide sequence ID" value="NZ_CAAAJF010000004.1"/>
</dbReference>
<dbReference type="GO" id="GO:0046872">
    <property type="term" value="F:metal ion binding"/>
    <property type="evidence" value="ECO:0007669"/>
    <property type="project" value="UniProtKB-KW"/>
</dbReference>
<dbReference type="PANTHER" id="PTHR20854">
    <property type="entry name" value="INOSITOL MONOPHOSPHATASE"/>
    <property type="match status" value="1"/>
</dbReference>
<feature type="binding site" evidence="4">
    <location>
        <position position="215"/>
    </location>
    <ligand>
        <name>Mg(2+)</name>
        <dbReference type="ChEBI" id="CHEBI:18420"/>
        <label>1</label>
        <note>catalytic</note>
    </ligand>
</feature>
<organism evidence="5 7">
    <name type="scientific">Legionella jamestowniensis</name>
    <dbReference type="NCBI Taxonomy" id="455"/>
    <lineage>
        <taxon>Bacteria</taxon>
        <taxon>Pseudomonadati</taxon>
        <taxon>Pseudomonadota</taxon>
        <taxon>Gammaproteobacteria</taxon>
        <taxon>Legionellales</taxon>
        <taxon>Legionellaceae</taxon>
        <taxon>Legionella</taxon>
    </lineage>
</organism>
<keyword evidence="8" id="KW-1185">Reference proteome</keyword>
<dbReference type="Gene3D" id="3.30.540.10">
    <property type="entry name" value="Fructose-1,6-Bisphosphatase, subunit A, domain 1"/>
    <property type="match status" value="1"/>
</dbReference>
<reference evidence="5 7" key="1">
    <citation type="submission" date="2015-11" db="EMBL/GenBank/DDBJ databases">
        <title>Genomic analysis of 38 Legionella species identifies large and diverse effector repertoires.</title>
        <authorList>
            <person name="Burstein D."/>
            <person name="Amaro F."/>
            <person name="Zusman T."/>
            <person name="Lifshitz Z."/>
            <person name="Cohen O."/>
            <person name="Gilbert J.A."/>
            <person name="Pupko T."/>
            <person name="Shuman H.A."/>
            <person name="Segal G."/>
        </authorList>
    </citation>
    <scope>NUCLEOTIDE SEQUENCE [LARGE SCALE GENOMIC DNA]</scope>
    <source>
        <strain evidence="5 7">JA-26-G1-E2</strain>
    </source>
</reference>
<dbReference type="InterPro" id="IPR020550">
    <property type="entry name" value="Inositol_monophosphatase_CS"/>
</dbReference>
<evidence type="ECO:0000313" key="7">
    <source>
        <dbReference type="Proteomes" id="UP000054715"/>
    </source>
</evidence>
<evidence type="ECO:0000256" key="4">
    <source>
        <dbReference type="PIRSR" id="PIRSR600760-2"/>
    </source>
</evidence>
<evidence type="ECO:0000256" key="2">
    <source>
        <dbReference type="ARBA" id="ARBA00022723"/>
    </source>
</evidence>
<comment type="similarity">
    <text evidence="1">Belongs to the inositol monophosphatase superfamily.</text>
</comment>
<evidence type="ECO:0000256" key="3">
    <source>
        <dbReference type="ARBA" id="ARBA00022842"/>
    </source>
</evidence>
<dbReference type="PANTHER" id="PTHR20854:SF4">
    <property type="entry name" value="INOSITOL-1-MONOPHOSPHATASE-RELATED"/>
    <property type="match status" value="1"/>
</dbReference>
<keyword evidence="3 4" id="KW-0460">Magnesium</keyword>
<dbReference type="GO" id="GO:0008934">
    <property type="term" value="F:inositol monophosphate 1-phosphatase activity"/>
    <property type="evidence" value="ECO:0007669"/>
    <property type="project" value="TreeGrafter"/>
</dbReference>
<dbReference type="EMBL" id="LNYG01000008">
    <property type="protein sequence ID" value="KTD11321.1"/>
    <property type="molecule type" value="Genomic_DNA"/>
</dbReference>
<keyword evidence="2 4" id="KW-0479">Metal-binding</keyword>
<dbReference type="CDD" id="cd01638">
    <property type="entry name" value="CysQ"/>
    <property type="match status" value="1"/>
</dbReference>
<evidence type="ECO:0000313" key="6">
    <source>
        <dbReference type="EMBL" id="OCH98818.1"/>
    </source>
</evidence>
<feature type="binding site" evidence="4">
    <location>
        <position position="69"/>
    </location>
    <ligand>
        <name>Mg(2+)</name>
        <dbReference type="ChEBI" id="CHEBI:18420"/>
        <label>1</label>
        <note>catalytic</note>
    </ligand>
</feature>
<dbReference type="GO" id="GO:0006020">
    <property type="term" value="P:inositol metabolic process"/>
    <property type="evidence" value="ECO:0007669"/>
    <property type="project" value="TreeGrafter"/>
</dbReference>
<dbReference type="GO" id="GO:0007165">
    <property type="term" value="P:signal transduction"/>
    <property type="evidence" value="ECO:0007669"/>
    <property type="project" value="TreeGrafter"/>
</dbReference>